<evidence type="ECO:0000256" key="6">
    <source>
        <dbReference type="ARBA" id="ARBA00025804"/>
    </source>
</evidence>
<dbReference type="InterPro" id="IPR036643">
    <property type="entry name" value="RNApol_insert_sf"/>
</dbReference>
<dbReference type="InterPro" id="IPR001514">
    <property type="entry name" value="DNA-dir_RNA_pol_30-40kDasu_CS"/>
</dbReference>
<reference evidence="9" key="1">
    <citation type="submission" date="2023-07" db="EMBL/GenBank/DDBJ databases">
        <title>draft genome sequence of fig (Ficus carica).</title>
        <authorList>
            <person name="Takahashi T."/>
            <person name="Nishimura K."/>
        </authorList>
    </citation>
    <scope>NUCLEOTIDE SEQUENCE</scope>
</reference>
<dbReference type="HAMAP" id="MF_00320">
    <property type="entry name" value="RNApol_arch_Rpo3"/>
    <property type="match status" value="1"/>
</dbReference>
<dbReference type="SUPFAM" id="SSF55257">
    <property type="entry name" value="RBP11-like subunits of RNA polymerase"/>
    <property type="match status" value="1"/>
</dbReference>
<dbReference type="InterPro" id="IPR022842">
    <property type="entry name" value="RNAP_Rpo3/Rpb3/RPAC1"/>
</dbReference>
<keyword evidence="3" id="KW-0240">DNA-directed RNA polymerase</keyword>
<dbReference type="Pfam" id="PF01000">
    <property type="entry name" value="RNA_pol_A_bac"/>
    <property type="match status" value="1"/>
</dbReference>
<dbReference type="FunFam" id="2.170.120.12:FF:000004">
    <property type="entry name" value="RNA polymerase I subunit 43"/>
    <property type="match status" value="1"/>
</dbReference>
<evidence type="ECO:0000256" key="1">
    <source>
        <dbReference type="ARBA" id="ARBA00004123"/>
    </source>
</evidence>
<dbReference type="InterPro" id="IPR011262">
    <property type="entry name" value="DNA-dir_RNA_pol_insert"/>
</dbReference>
<protein>
    <recommendedName>
        <fullName evidence="2">DNA-directed RNA polymerases I and III subunit RPAC1</fullName>
    </recommendedName>
</protein>
<sequence length="365" mass="40351">MSESTSETESESSVEAKGGGGPGWLEKLSDTDTIQYSGAYATSGVDNSVRLDNFCDDFKVEVIRLTEEEMEFDMIGIDPALANAFRRILISEVSTMAIERVLIANNTSVVQDEVLAHRLGLIPIQVDPRLFEFAGNNTPNEKNTIVFKLHVRCKQNGQRIAVKSNELKWSPNGSEFLLSSEDSKSAGSSSKPRTYTSFTCSQDSLSEFSNNAISVMENILIAKLGPGQEIELEAHAVKGIGKTHAKWSPVATAWYRMLPEVVLLEEVEDEAAEELKAKCPVGVFDIEDIGKGKKRATVARPRACTLCRECIRGGKQWEDRVSLRRLKNHFIFTIESTGSLPPEVLFTEAVKILEDKCERVIADLS</sequence>
<proteinExistence type="inferred from homology"/>
<dbReference type="CDD" id="cd07032">
    <property type="entry name" value="RNAP_I_II_AC40"/>
    <property type="match status" value="1"/>
</dbReference>
<dbReference type="SUPFAM" id="SSF56553">
    <property type="entry name" value="Insert subdomain of RNA polymerase alpha subunit"/>
    <property type="match status" value="1"/>
</dbReference>
<dbReference type="Gene3D" id="3.30.1360.10">
    <property type="entry name" value="RNA polymerase, RBP11-like subunit"/>
    <property type="match status" value="1"/>
</dbReference>
<dbReference type="GO" id="GO:0006351">
    <property type="term" value="P:DNA-templated transcription"/>
    <property type="evidence" value="ECO:0007669"/>
    <property type="project" value="InterPro"/>
</dbReference>
<evidence type="ECO:0000313" key="10">
    <source>
        <dbReference type="Proteomes" id="UP001187192"/>
    </source>
</evidence>
<comment type="similarity">
    <text evidence="6">Belongs to the archaeal Rpo3/eukaryotic RPB3 RNA polymerase subunit family.</text>
</comment>
<dbReference type="PANTHER" id="PTHR11800">
    <property type="entry name" value="DNA-DIRECTED RNA POLYMERASE"/>
    <property type="match status" value="1"/>
</dbReference>
<feature type="region of interest" description="Disordered" evidence="7">
    <location>
        <begin position="1"/>
        <end position="24"/>
    </location>
</feature>
<keyword evidence="5" id="KW-0539">Nucleus</keyword>
<dbReference type="Gene3D" id="2.170.120.12">
    <property type="entry name" value="DNA-directed RNA polymerase, insert domain"/>
    <property type="match status" value="1"/>
</dbReference>
<dbReference type="GO" id="GO:0046983">
    <property type="term" value="F:protein dimerization activity"/>
    <property type="evidence" value="ECO:0007669"/>
    <property type="project" value="InterPro"/>
</dbReference>
<name>A0AA88DPM1_FICCA</name>
<dbReference type="InterPro" id="IPR050518">
    <property type="entry name" value="Rpo3/RPB3_RNA_Pol_subunit"/>
</dbReference>
<dbReference type="GO" id="GO:0003677">
    <property type="term" value="F:DNA binding"/>
    <property type="evidence" value="ECO:0007669"/>
    <property type="project" value="InterPro"/>
</dbReference>
<dbReference type="InterPro" id="IPR036603">
    <property type="entry name" value="RBP11-like"/>
</dbReference>
<feature type="compositionally biased region" description="Acidic residues" evidence="7">
    <location>
        <begin position="1"/>
        <end position="12"/>
    </location>
</feature>
<comment type="caution">
    <text evidence="9">The sequence shown here is derived from an EMBL/GenBank/DDBJ whole genome shotgun (WGS) entry which is preliminary data.</text>
</comment>
<comment type="subcellular location">
    <subcellularLocation>
        <location evidence="1">Nucleus</location>
    </subcellularLocation>
</comment>
<evidence type="ECO:0000313" key="9">
    <source>
        <dbReference type="EMBL" id="GMN59108.1"/>
    </source>
</evidence>
<evidence type="ECO:0000256" key="2">
    <source>
        <dbReference type="ARBA" id="ARBA00022083"/>
    </source>
</evidence>
<dbReference type="EMBL" id="BTGU01000084">
    <property type="protein sequence ID" value="GMN59108.1"/>
    <property type="molecule type" value="Genomic_DNA"/>
</dbReference>
<feature type="domain" description="DNA-directed RNA polymerase RpoA/D/Rpb3-type" evidence="8">
    <location>
        <begin position="69"/>
        <end position="363"/>
    </location>
</feature>
<gene>
    <name evidence="9" type="ORF">TIFTF001_028207</name>
</gene>
<dbReference type="GO" id="GO:0005736">
    <property type="term" value="C:RNA polymerase I complex"/>
    <property type="evidence" value="ECO:0007669"/>
    <property type="project" value="TreeGrafter"/>
</dbReference>
<dbReference type="GO" id="GO:0003899">
    <property type="term" value="F:DNA-directed RNA polymerase activity"/>
    <property type="evidence" value="ECO:0007669"/>
    <property type="project" value="InterPro"/>
</dbReference>
<keyword evidence="4" id="KW-0804">Transcription</keyword>
<dbReference type="Pfam" id="PF01193">
    <property type="entry name" value="RNA_pol_L"/>
    <property type="match status" value="1"/>
</dbReference>
<organism evidence="9 10">
    <name type="scientific">Ficus carica</name>
    <name type="common">Common fig</name>
    <dbReference type="NCBI Taxonomy" id="3494"/>
    <lineage>
        <taxon>Eukaryota</taxon>
        <taxon>Viridiplantae</taxon>
        <taxon>Streptophyta</taxon>
        <taxon>Embryophyta</taxon>
        <taxon>Tracheophyta</taxon>
        <taxon>Spermatophyta</taxon>
        <taxon>Magnoliopsida</taxon>
        <taxon>eudicotyledons</taxon>
        <taxon>Gunneridae</taxon>
        <taxon>Pentapetalae</taxon>
        <taxon>rosids</taxon>
        <taxon>fabids</taxon>
        <taxon>Rosales</taxon>
        <taxon>Moraceae</taxon>
        <taxon>Ficeae</taxon>
        <taxon>Ficus</taxon>
    </lineage>
</organism>
<accession>A0AA88DPM1</accession>
<dbReference type="AlphaFoldDB" id="A0AA88DPM1"/>
<evidence type="ECO:0000259" key="8">
    <source>
        <dbReference type="SMART" id="SM00662"/>
    </source>
</evidence>
<evidence type="ECO:0000256" key="3">
    <source>
        <dbReference type="ARBA" id="ARBA00022478"/>
    </source>
</evidence>
<dbReference type="InterPro" id="IPR033901">
    <property type="entry name" value="RNAPI/III_AC40"/>
</dbReference>
<evidence type="ECO:0000256" key="4">
    <source>
        <dbReference type="ARBA" id="ARBA00023163"/>
    </source>
</evidence>
<evidence type="ECO:0000256" key="5">
    <source>
        <dbReference type="ARBA" id="ARBA00023242"/>
    </source>
</evidence>
<dbReference type="InterPro" id="IPR011263">
    <property type="entry name" value="DNA-dir_RNA_pol_RpoA/D/Rpb3"/>
</dbReference>
<evidence type="ECO:0000256" key="7">
    <source>
        <dbReference type="SAM" id="MobiDB-lite"/>
    </source>
</evidence>
<keyword evidence="10" id="KW-1185">Reference proteome</keyword>
<dbReference type="SMART" id="SM00662">
    <property type="entry name" value="RPOLD"/>
    <property type="match status" value="1"/>
</dbReference>
<dbReference type="PANTHER" id="PTHR11800:SF13">
    <property type="entry name" value="DNA-DIRECTED RNA POLYMERASES I AND III SUBUNIT RPAC1"/>
    <property type="match status" value="1"/>
</dbReference>
<dbReference type="GO" id="GO:0005666">
    <property type="term" value="C:RNA polymerase III complex"/>
    <property type="evidence" value="ECO:0007669"/>
    <property type="project" value="TreeGrafter"/>
</dbReference>
<dbReference type="PROSITE" id="PS00446">
    <property type="entry name" value="RNA_POL_D_30KD"/>
    <property type="match status" value="1"/>
</dbReference>
<dbReference type="Proteomes" id="UP001187192">
    <property type="component" value="Unassembled WGS sequence"/>
</dbReference>